<keyword evidence="2" id="KW-1185">Reference proteome</keyword>
<protein>
    <submittedName>
        <fullName evidence="1">Uncharacterized protein</fullName>
    </submittedName>
</protein>
<accession>A0ACC2WR97</accession>
<dbReference type="EMBL" id="JASBWU010000021">
    <property type="protein sequence ID" value="KAJ9113684.1"/>
    <property type="molecule type" value="Genomic_DNA"/>
</dbReference>
<organism evidence="1 2">
    <name type="scientific">Naganishia vaughanmartiniae</name>
    <dbReference type="NCBI Taxonomy" id="1424756"/>
    <lineage>
        <taxon>Eukaryota</taxon>
        <taxon>Fungi</taxon>
        <taxon>Dikarya</taxon>
        <taxon>Basidiomycota</taxon>
        <taxon>Agaricomycotina</taxon>
        <taxon>Tremellomycetes</taxon>
        <taxon>Filobasidiales</taxon>
        <taxon>Filobasidiaceae</taxon>
        <taxon>Naganishia</taxon>
    </lineage>
</organism>
<comment type="caution">
    <text evidence="1">The sequence shown here is derived from an EMBL/GenBank/DDBJ whole genome shotgun (WGS) entry which is preliminary data.</text>
</comment>
<evidence type="ECO:0000313" key="1">
    <source>
        <dbReference type="EMBL" id="KAJ9113684.1"/>
    </source>
</evidence>
<gene>
    <name evidence="1" type="ORF">QFC22_005993</name>
</gene>
<dbReference type="Proteomes" id="UP001243375">
    <property type="component" value="Unassembled WGS sequence"/>
</dbReference>
<name>A0ACC2WR97_9TREE</name>
<reference evidence="1" key="1">
    <citation type="submission" date="2023-04" db="EMBL/GenBank/DDBJ databases">
        <title>Draft Genome sequencing of Naganishia species isolated from polar environments using Oxford Nanopore Technology.</title>
        <authorList>
            <person name="Leo P."/>
            <person name="Venkateswaran K."/>
        </authorList>
    </citation>
    <scope>NUCLEOTIDE SEQUENCE</scope>
    <source>
        <strain evidence="1">MNA-CCFEE 5425</strain>
    </source>
</reference>
<evidence type="ECO:0000313" key="2">
    <source>
        <dbReference type="Proteomes" id="UP001243375"/>
    </source>
</evidence>
<sequence>MDQFALSCSADLRNSAYDDVYATSKKIRPAIDPVLDTEYIWVLRCLANKTHMHPPLRLQVSDIVTCLVSCAAISSEVTSASILDLKTFIRISRVLFRPFSWKAELLNPEVSGRQYDQRRKLQEALAREEWYATAEDIARVWTNVFRHRTKLNPQSEQLPFALIGDPNAALPVPASMAALEDGLLHIDQQKVPPCGVVPRSFEHIISRCA</sequence>
<proteinExistence type="predicted"/>